<dbReference type="InterPro" id="IPR036852">
    <property type="entry name" value="Peptidase_S8/S53_dom_sf"/>
</dbReference>
<reference evidence="1 2" key="1">
    <citation type="journal article" date="2016" name="Genome Biol. Evol.">
        <title>Gene Family Evolution Reflects Adaptation to Soil Environmental Stressors in the Genome of the Collembolan Orchesella cincta.</title>
        <authorList>
            <person name="Faddeeva-Vakhrusheva A."/>
            <person name="Derks M.F."/>
            <person name="Anvar S.Y."/>
            <person name="Agamennone V."/>
            <person name="Suring W."/>
            <person name="Smit S."/>
            <person name="van Straalen N.M."/>
            <person name="Roelofs D."/>
        </authorList>
    </citation>
    <scope>NUCLEOTIDE SEQUENCE [LARGE SCALE GENOMIC DNA]</scope>
    <source>
        <tissue evidence="1">Mixed pool</tissue>
    </source>
</reference>
<keyword evidence="1" id="KW-0378">Hydrolase</keyword>
<dbReference type="OrthoDB" id="7775224at2759"/>
<keyword evidence="1" id="KW-0645">Protease</keyword>
<dbReference type="Proteomes" id="UP000094527">
    <property type="component" value="Unassembled WGS sequence"/>
</dbReference>
<dbReference type="AlphaFoldDB" id="A0A1D2MNW9"/>
<dbReference type="GO" id="GO:0004252">
    <property type="term" value="F:serine-type endopeptidase activity"/>
    <property type="evidence" value="ECO:0007669"/>
    <property type="project" value="InterPro"/>
</dbReference>
<evidence type="ECO:0000313" key="1">
    <source>
        <dbReference type="EMBL" id="ODM94628.1"/>
    </source>
</evidence>
<proteinExistence type="predicted"/>
<protein>
    <submittedName>
        <fullName evidence="1">M-protease</fullName>
    </submittedName>
</protein>
<dbReference type="GO" id="GO:0006508">
    <property type="term" value="P:proteolysis"/>
    <property type="evidence" value="ECO:0007669"/>
    <property type="project" value="UniProtKB-KW"/>
</dbReference>
<dbReference type="Gene3D" id="3.40.50.200">
    <property type="entry name" value="Peptidase S8/S53 domain"/>
    <property type="match status" value="1"/>
</dbReference>
<accession>A0A1D2MNW9</accession>
<gene>
    <name evidence="1" type="ORF">Ocin01_12052</name>
</gene>
<comment type="caution">
    <text evidence="1">The sequence shown here is derived from an EMBL/GenBank/DDBJ whole genome shotgun (WGS) entry which is preliminary data.</text>
</comment>
<organism evidence="1 2">
    <name type="scientific">Orchesella cincta</name>
    <name type="common">Springtail</name>
    <name type="synonym">Podura cincta</name>
    <dbReference type="NCBI Taxonomy" id="48709"/>
    <lineage>
        <taxon>Eukaryota</taxon>
        <taxon>Metazoa</taxon>
        <taxon>Ecdysozoa</taxon>
        <taxon>Arthropoda</taxon>
        <taxon>Hexapoda</taxon>
        <taxon>Collembola</taxon>
        <taxon>Entomobryomorpha</taxon>
        <taxon>Entomobryoidea</taxon>
        <taxon>Orchesellidae</taxon>
        <taxon>Orchesellinae</taxon>
        <taxon>Orchesella</taxon>
    </lineage>
</organism>
<dbReference type="EMBL" id="LJIJ01000780">
    <property type="protein sequence ID" value="ODM94628.1"/>
    <property type="molecule type" value="Genomic_DNA"/>
</dbReference>
<sequence>MKNVEALADEHQWGVVKIQAPEAWQELGTLSGEGVIIATVDTGDTEPIPLELLLRKGNWCAPGAKWAACRGVFLSLLAKRSSRMWRLFRSHSC</sequence>
<name>A0A1D2MNW9_ORCCI</name>
<dbReference type="SUPFAM" id="SSF52743">
    <property type="entry name" value="Subtilisin-like"/>
    <property type="match status" value="1"/>
</dbReference>
<evidence type="ECO:0000313" key="2">
    <source>
        <dbReference type="Proteomes" id="UP000094527"/>
    </source>
</evidence>
<keyword evidence="2" id="KW-1185">Reference proteome</keyword>